<feature type="transmembrane region" description="Helical" evidence="1">
    <location>
        <begin position="31"/>
        <end position="55"/>
    </location>
</feature>
<evidence type="ECO:0000256" key="1">
    <source>
        <dbReference type="SAM" id="Phobius"/>
    </source>
</evidence>
<dbReference type="EC" id="2.7.8.-" evidence="2"/>
<reference evidence="2" key="1">
    <citation type="submission" date="2021-02" db="EMBL/GenBank/DDBJ databases">
        <title>Comparative genomics of Ferrovum myxofaciens strains, predominant extremophile bacteria forming large biofilm stalactites in acid mine ecosystems.</title>
        <authorList>
            <person name="Burkartova K."/>
            <person name="Ridl J."/>
            <person name="Pajer P."/>
            <person name="Falteisek L."/>
        </authorList>
    </citation>
    <scope>NUCLEOTIDE SEQUENCE</scope>
    <source>
        <strain evidence="2">MI1III</strain>
    </source>
</reference>
<protein>
    <submittedName>
        <fullName evidence="2">Cellulose biosynthesis protein BcsG</fullName>
        <ecNumber evidence="2">2.7.8.-</ecNumber>
    </submittedName>
</protein>
<dbReference type="GO" id="GO:0016740">
    <property type="term" value="F:transferase activity"/>
    <property type="evidence" value="ECO:0007669"/>
    <property type="project" value="UniProtKB-KW"/>
</dbReference>
<keyword evidence="1" id="KW-1133">Transmembrane helix</keyword>
<feature type="transmembrane region" description="Helical" evidence="1">
    <location>
        <begin position="135"/>
        <end position="152"/>
    </location>
</feature>
<name>A0A9E6MXV0_9PROT</name>
<organism evidence="2 3">
    <name type="scientific">Ferrovum myxofaciens</name>
    <dbReference type="NCBI Taxonomy" id="416213"/>
    <lineage>
        <taxon>Bacteria</taxon>
        <taxon>Pseudomonadati</taxon>
        <taxon>Pseudomonadota</taxon>
        <taxon>Betaproteobacteria</taxon>
        <taxon>Ferrovales</taxon>
        <taxon>Ferrovaceae</taxon>
        <taxon>Ferrovum</taxon>
    </lineage>
</organism>
<accession>A0A9E6MXV0</accession>
<keyword evidence="1" id="KW-0812">Transmembrane</keyword>
<dbReference type="Proteomes" id="UP000683551">
    <property type="component" value="Chromosome"/>
</dbReference>
<sequence length="539" mass="60775">MNDDASNDAPDIRYRFSLGWWNFYFLTKLLLVWRGMIGLHPWVNLAFILMLAVPLPSRAPRILRLTVAIPLGIVLLYYDSWLPPLKRVLAQASSLSQFTFSYLIELTERLVHPEFVVMLVVIWILYTLVSRFLKLGVILTVSLFALAVLNKFDRGETSTTPSNMAQRASQNPDHSALSDLNYLVNSFFSTESTRQVSFDAAEATPKPFDIVLIHICSLSWSDLKVTGLENHPLWQTLDVLYTNFNSASSYSVPAAIRLLRAPCGQLPHAGLYNPSTDQCYLMESLKQAGFTPNLLLNHDGHFDNFLKTIENQKLGIEPIKPDGLRPYELAFDDSPIYDDKEVLDHWVQTRNTNPSKQVALYYNTISLHDGNRLVGPDNSLSSMKTYGIRLRRLLDDLNQFVVSLQNSGRNTVVVIIPEHGAAIRGDKYQISGLREIPTPNITLIPVGIKIIGPKTSRSDAQRIVSTPTSYLGLSQVIANIIKTSPFESPVFRADDLVRDMPLTKFVAQNADVTVVRNNGQYYLRQDSEAEWIPYEGEDK</sequence>
<dbReference type="NCBIfam" id="TIGR03368">
    <property type="entry name" value="cellulose_yhjU"/>
    <property type="match status" value="1"/>
</dbReference>
<dbReference type="Gene3D" id="3.40.720.10">
    <property type="entry name" value="Alkaline Phosphatase, subunit A"/>
    <property type="match status" value="1"/>
</dbReference>
<dbReference type="InterPro" id="IPR017850">
    <property type="entry name" value="Alkaline_phosphatase_core_sf"/>
</dbReference>
<feature type="transmembrane region" description="Helical" evidence="1">
    <location>
        <begin position="110"/>
        <end position="128"/>
    </location>
</feature>
<dbReference type="EMBL" id="CP071137">
    <property type="protein sequence ID" value="QWY78358.1"/>
    <property type="molecule type" value="Genomic_DNA"/>
</dbReference>
<feature type="transmembrane region" description="Helical" evidence="1">
    <location>
        <begin position="62"/>
        <end position="78"/>
    </location>
</feature>
<keyword evidence="2" id="KW-0808">Transferase</keyword>
<dbReference type="RefSeq" id="WP_273145751.1">
    <property type="nucleotide sequence ID" value="NZ_CP053675.1"/>
</dbReference>
<dbReference type="SUPFAM" id="SSF53649">
    <property type="entry name" value="Alkaline phosphatase-like"/>
    <property type="match status" value="1"/>
</dbReference>
<gene>
    <name evidence="2" type="primary">bcsG</name>
    <name evidence="2" type="ORF">JZL65_04590</name>
</gene>
<dbReference type="InterPro" id="IPR017744">
    <property type="entry name" value="BcsG"/>
</dbReference>
<proteinExistence type="predicted"/>
<evidence type="ECO:0000313" key="2">
    <source>
        <dbReference type="EMBL" id="QWY78358.1"/>
    </source>
</evidence>
<keyword evidence="1" id="KW-0472">Membrane</keyword>
<dbReference type="AlphaFoldDB" id="A0A9E6MXV0"/>
<dbReference type="Pfam" id="PF11658">
    <property type="entry name" value="CBP_BcsG"/>
    <property type="match status" value="1"/>
</dbReference>
<evidence type="ECO:0000313" key="3">
    <source>
        <dbReference type="Proteomes" id="UP000683551"/>
    </source>
</evidence>